<dbReference type="Gene3D" id="2.120.10.30">
    <property type="entry name" value="TolB, C-terminal domain"/>
    <property type="match status" value="1"/>
</dbReference>
<proteinExistence type="predicted"/>
<comment type="caution">
    <text evidence="5">The sequence shown here is derived from an EMBL/GenBank/DDBJ whole genome shotgun (WGS) entry which is preliminary data.</text>
</comment>
<dbReference type="SUPFAM" id="SSF63829">
    <property type="entry name" value="Calcium-dependent phosphotriesterase"/>
    <property type="match status" value="1"/>
</dbReference>
<reference evidence="5 6" key="1">
    <citation type="submission" date="2016-10" db="EMBL/GenBank/DDBJ databases">
        <authorList>
            <person name="Varghese N."/>
            <person name="Submissions S."/>
        </authorList>
    </citation>
    <scope>NUCLEOTIDE SEQUENCE [LARGE SCALE GENOMIC DNA]</scope>
    <source>
        <strain evidence="5 6">DSM 18839</strain>
    </source>
</reference>
<dbReference type="InterPro" id="IPR005511">
    <property type="entry name" value="SMP-30"/>
</dbReference>
<name>A0A8G2BF14_9PROT</name>
<dbReference type="InterPro" id="IPR013658">
    <property type="entry name" value="SGL"/>
</dbReference>
<accession>A0A8G2BF14</accession>
<evidence type="ECO:0000256" key="1">
    <source>
        <dbReference type="ARBA" id="ARBA00022801"/>
    </source>
</evidence>
<keyword evidence="3" id="KW-0479">Metal-binding</keyword>
<dbReference type="AlphaFoldDB" id="A0A8G2BF14"/>
<feature type="binding site" evidence="3">
    <location>
        <position position="122"/>
    </location>
    <ligand>
        <name>substrate</name>
    </ligand>
</feature>
<dbReference type="Pfam" id="PF08450">
    <property type="entry name" value="SGL"/>
    <property type="match status" value="1"/>
</dbReference>
<dbReference type="GO" id="GO:0016787">
    <property type="term" value="F:hydrolase activity"/>
    <property type="evidence" value="ECO:0007669"/>
    <property type="project" value="UniProtKB-KW"/>
</dbReference>
<dbReference type="RefSeq" id="WP_093148047.1">
    <property type="nucleotide sequence ID" value="NZ_FNBW01000001.1"/>
</dbReference>
<feature type="binding site" evidence="3">
    <location>
        <position position="180"/>
    </location>
    <ligand>
        <name>a divalent metal cation</name>
        <dbReference type="ChEBI" id="CHEBI:60240"/>
    </ligand>
</feature>
<keyword evidence="1" id="KW-0378">Hydrolase</keyword>
<comment type="cofactor">
    <cofactor evidence="3">
        <name>Zn(2+)</name>
        <dbReference type="ChEBI" id="CHEBI:29105"/>
    </cofactor>
    <text evidence="3">Binds 1 divalent metal cation per subunit.</text>
</comment>
<gene>
    <name evidence="5" type="ORF">SAMN05660686_00610</name>
</gene>
<protein>
    <submittedName>
        <fullName evidence="5">Gluconolactonase</fullName>
    </submittedName>
</protein>
<feature type="domain" description="SMP-30/Gluconolactonase/LRE-like region" evidence="4">
    <location>
        <begin position="32"/>
        <end position="287"/>
    </location>
</feature>
<dbReference type="EMBL" id="FNBW01000001">
    <property type="protein sequence ID" value="SDF18314.1"/>
    <property type="molecule type" value="Genomic_DNA"/>
</dbReference>
<feature type="binding site" evidence="3">
    <location>
        <position position="34"/>
    </location>
    <ligand>
        <name>a divalent metal cation</name>
        <dbReference type="ChEBI" id="CHEBI:60240"/>
    </ligand>
</feature>
<sequence length="305" mass="33960">MAESDFDILDDRFRTLVKTAANVERIWTGGRWTEGAVYFPAMRSLLWSDIPNDRIMRWDECTGETGVFRGNHGHYTNGHTVDRQGRLVSCEHGTRRVTRTEHDGSITVLADSYDGRKLNSPNDVVVRSDGSIWFTDPAYGIDSDYEGFAAPQEQDGDFVFRLDPDSGRLTVVADDFQRPNGLAFSVDEQTLYIVDSGFSRYKDGNRHIRKFSVNADGSLSGGEVLMTCQTGIYDGFRLDTEGRIWTSAGTGVECYAPDGTLLGRIKLTERVANLVFGGPKRNRMFIAGTTSIYSVMLPVTGARTF</sequence>
<dbReference type="GO" id="GO:0046872">
    <property type="term" value="F:metal ion binding"/>
    <property type="evidence" value="ECO:0007669"/>
    <property type="project" value="UniProtKB-KW"/>
</dbReference>
<evidence type="ECO:0000256" key="2">
    <source>
        <dbReference type="PIRSR" id="PIRSR605511-1"/>
    </source>
</evidence>
<dbReference type="PANTHER" id="PTHR47572">
    <property type="entry name" value="LIPOPROTEIN-RELATED"/>
    <property type="match status" value="1"/>
</dbReference>
<keyword evidence="6" id="KW-1185">Reference proteome</keyword>
<dbReference type="InterPro" id="IPR051262">
    <property type="entry name" value="SMP-30/CGR1_Lactonase"/>
</dbReference>
<evidence type="ECO:0000259" key="4">
    <source>
        <dbReference type="Pfam" id="PF08450"/>
    </source>
</evidence>
<feature type="active site" description="Proton donor/acceptor" evidence="2">
    <location>
        <position position="234"/>
    </location>
</feature>
<dbReference type="PRINTS" id="PR01790">
    <property type="entry name" value="SMP30FAMILY"/>
</dbReference>
<keyword evidence="3" id="KW-0862">Zinc</keyword>
<dbReference type="PANTHER" id="PTHR47572:SF4">
    <property type="entry name" value="LACTONASE DRP35"/>
    <property type="match status" value="1"/>
</dbReference>
<organism evidence="5 6">
    <name type="scientific">Thalassobaculum litoreum DSM 18839</name>
    <dbReference type="NCBI Taxonomy" id="1123362"/>
    <lineage>
        <taxon>Bacteria</taxon>
        <taxon>Pseudomonadati</taxon>
        <taxon>Pseudomonadota</taxon>
        <taxon>Alphaproteobacteria</taxon>
        <taxon>Rhodospirillales</taxon>
        <taxon>Thalassobaculaceae</taxon>
        <taxon>Thalassobaculum</taxon>
    </lineage>
</organism>
<evidence type="ECO:0000313" key="5">
    <source>
        <dbReference type="EMBL" id="SDF18314.1"/>
    </source>
</evidence>
<dbReference type="InterPro" id="IPR011042">
    <property type="entry name" value="6-blade_b-propeller_TolB-like"/>
</dbReference>
<dbReference type="OrthoDB" id="241638at2"/>
<feature type="binding site" evidence="3">
    <location>
        <position position="234"/>
    </location>
    <ligand>
        <name>a divalent metal cation</name>
        <dbReference type="ChEBI" id="CHEBI:60240"/>
    </ligand>
</feature>
<evidence type="ECO:0000256" key="3">
    <source>
        <dbReference type="PIRSR" id="PIRSR605511-2"/>
    </source>
</evidence>
<dbReference type="Proteomes" id="UP000198615">
    <property type="component" value="Unassembled WGS sequence"/>
</dbReference>
<evidence type="ECO:0000313" key="6">
    <source>
        <dbReference type="Proteomes" id="UP000198615"/>
    </source>
</evidence>